<sequence length="179" mass="20490">MTYVNANDHCGNNEQARLLAQLIIKDGKQNRSTIRCNKLLTEVALSKAKKMLEFGLIAHTLDGSPNDRLRAANYQLPKYYGNDFNSNQVEAIAGGYKDAEEVWSAFKRSEAHRTHLLAEHEFYLEQDEIGVALIKEWNSPHVEYWVIYLAKGLQQDQSKTKHLDDIPNKSLFIMQAPKE</sequence>
<keyword evidence="2" id="KW-1185">Reference proteome</keyword>
<dbReference type="Proteomes" id="UP000321822">
    <property type="component" value="Unassembled WGS sequence"/>
</dbReference>
<dbReference type="InterPro" id="IPR035940">
    <property type="entry name" value="CAP_sf"/>
</dbReference>
<evidence type="ECO:0000313" key="1">
    <source>
        <dbReference type="EMBL" id="TWX68092.1"/>
    </source>
</evidence>
<name>A0A5C6QHM3_9GAMM</name>
<dbReference type="Gene3D" id="3.40.33.10">
    <property type="entry name" value="CAP"/>
    <property type="match status" value="1"/>
</dbReference>
<protein>
    <submittedName>
        <fullName evidence="1">CAP domain-containing protein</fullName>
    </submittedName>
</protein>
<dbReference type="EMBL" id="VOLT01000005">
    <property type="protein sequence ID" value="TWX68092.1"/>
    <property type="molecule type" value="Genomic_DNA"/>
</dbReference>
<proteinExistence type="predicted"/>
<dbReference type="OrthoDB" id="6335153at2"/>
<evidence type="ECO:0000313" key="2">
    <source>
        <dbReference type="Proteomes" id="UP000321822"/>
    </source>
</evidence>
<gene>
    <name evidence="1" type="ORF">ESZ36_10655</name>
</gene>
<dbReference type="AlphaFoldDB" id="A0A5C6QHM3"/>
<accession>A0A5C6QHM3</accession>
<comment type="caution">
    <text evidence="1">The sequence shown here is derived from an EMBL/GenBank/DDBJ whole genome shotgun (WGS) entry which is preliminary data.</text>
</comment>
<organism evidence="1 2">
    <name type="scientific">Colwellia demingiae</name>
    <dbReference type="NCBI Taxonomy" id="89401"/>
    <lineage>
        <taxon>Bacteria</taxon>
        <taxon>Pseudomonadati</taxon>
        <taxon>Pseudomonadota</taxon>
        <taxon>Gammaproteobacteria</taxon>
        <taxon>Alteromonadales</taxon>
        <taxon>Colwelliaceae</taxon>
        <taxon>Colwellia</taxon>
    </lineage>
</organism>
<reference evidence="1 2" key="1">
    <citation type="submission" date="2019-07" db="EMBL/GenBank/DDBJ databases">
        <title>Genomes of sea-ice associated Colwellia species.</title>
        <authorList>
            <person name="Bowman J.P."/>
        </authorList>
    </citation>
    <scope>NUCLEOTIDE SEQUENCE [LARGE SCALE GENOMIC DNA]</scope>
    <source>
        <strain evidence="1 2">ACAM 459</strain>
    </source>
</reference>